<evidence type="ECO:0000256" key="9">
    <source>
        <dbReference type="ARBA" id="ARBA00022777"/>
    </source>
</evidence>
<name>A0A7W9NFV9_9PSEU</name>
<keyword evidence="12" id="KW-0119">Carbohydrate metabolism</keyword>
<dbReference type="UniPathway" id="UPA00164"/>
<dbReference type="GO" id="GO:0016301">
    <property type="term" value="F:kinase activity"/>
    <property type="evidence" value="ECO:0007669"/>
    <property type="project" value="UniProtKB-KW"/>
</dbReference>
<dbReference type="GO" id="GO:0005524">
    <property type="term" value="F:ATP binding"/>
    <property type="evidence" value="ECO:0007669"/>
    <property type="project" value="UniProtKB-KW"/>
</dbReference>
<protein>
    <recommendedName>
        <fullName evidence="5">Maltokinase</fullName>
        <ecNumber evidence="4">2.7.1.175</ecNumber>
    </recommendedName>
    <alternativeName>
        <fullName evidence="13">Maltose-1-phosphate synthase</fullName>
    </alternativeName>
</protein>
<dbReference type="InterPro" id="IPR040999">
    <property type="entry name" value="Mak_N_cap"/>
</dbReference>
<organism evidence="16 17">
    <name type="scientific">Kutzneria kofuensis</name>
    <dbReference type="NCBI Taxonomy" id="103725"/>
    <lineage>
        <taxon>Bacteria</taxon>
        <taxon>Bacillati</taxon>
        <taxon>Actinomycetota</taxon>
        <taxon>Actinomycetes</taxon>
        <taxon>Pseudonocardiales</taxon>
        <taxon>Pseudonocardiaceae</taxon>
        <taxon>Kutzneria</taxon>
    </lineage>
</organism>
<dbReference type="Pfam" id="PF18085">
    <property type="entry name" value="Mak_N_cap"/>
    <property type="match status" value="1"/>
</dbReference>
<keyword evidence="8" id="KW-0547">Nucleotide-binding</keyword>
<comment type="catalytic activity">
    <reaction evidence="14">
        <text>D-maltose + ATP = alpha-maltose 1-phosphate + ADP + H(+)</text>
        <dbReference type="Rhea" id="RHEA:31915"/>
        <dbReference type="ChEBI" id="CHEBI:15378"/>
        <dbReference type="ChEBI" id="CHEBI:17306"/>
        <dbReference type="ChEBI" id="CHEBI:30616"/>
        <dbReference type="ChEBI" id="CHEBI:63576"/>
        <dbReference type="ChEBI" id="CHEBI:456216"/>
        <dbReference type="EC" id="2.7.1.175"/>
    </reaction>
</comment>
<keyword evidence="6" id="KW-0321">Glycogen metabolism</keyword>
<feature type="domain" description="Maltokinase N-terminal cap" evidence="15">
    <location>
        <begin position="21"/>
        <end position="104"/>
    </location>
</feature>
<keyword evidence="17" id="KW-1185">Reference proteome</keyword>
<dbReference type="EMBL" id="JACHIR010000001">
    <property type="protein sequence ID" value="MBB5890934.1"/>
    <property type="molecule type" value="Genomic_DNA"/>
</dbReference>
<comment type="similarity">
    <text evidence="2">Belongs to the aminoglycoside phosphotransferase family.</text>
</comment>
<keyword evidence="7 16" id="KW-0808">Transferase</keyword>
<comment type="caution">
    <text evidence="16">The sequence shown here is derived from an EMBL/GenBank/DDBJ whole genome shotgun (WGS) entry which is preliminary data.</text>
</comment>
<evidence type="ECO:0000256" key="10">
    <source>
        <dbReference type="ARBA" id="ARBA00022840"/>
    </source>
</evidence>
<evidence type="ECO:0000256" key="2">
    <source>
        <dbReference type="ARBA" id="ARBA00006219"/>
    </source>
</evidence>
<dbReference type="Gene3D" id="3.90.1200.10">
    <property type="match status" value="1"/>
</dbReference>
<dbReference type="SUPFAM" id="SSF56112">
    <property type="entry name" value="Protein kinase-like (PK-like)"/>
    <property type="match status" value="1"/>
</dbReference>
<evidence type="ECO:0000256" key="1">
    <source>
        <dbReference type="ARBA" id="ARBA00004964"/>
    </source>
</evidence>
<reference evidence="16 17" key="1">
    <citation type="submission" date="2020-08" db="EMBL/GenBank/DDBJ databases">
        <title>Sequencing the genomes of 1000 actinobacteria strains.</title>
        <authorList>
            <person name="Klenk H.-P."/>
        </authorList>
    </citation>
    <scope>NUCLEOTIDE SEQUENCE [LARGE SCALE GENOMIC DNA]</scope>
    <source>
        <strain evidence="16 17">DSM 43851</strain>
    </source>
</reference>
<keyword evidence="10" id="KW-0067">ATP-binding</keyword>
<dbReference type="Proteomes" id="UP000585638">
    <property type="component" value="Unassembled WGS sequence"/>
</dbReference>
<keyword evidence="9 16" id="KW-0418">Kinase</keyword>
<accession>A0A7W9NFV9</accession>
<proteinExistence type="inferred from homology"/>
<evidence type="ECO:0000313" key="16">
    <source>
        <dbReference type="EMBL" id="MBB5890934.1"/>
    </source>
</evidence>
<dbReference type="GO" id="GO:0005978">
    <property type="term" value="P:glycogen biosynthetic process"/>
    <property type="evidence" value="ECO:0007669"/>
    <property type="project" value="UniProtKB-UniPathway"/>
</dbReference>
<dbReference type="AlphaFoldDB" id="A0A7W9NFV9"/>
<sequence length="444" mass="47276">MHWDPESPGRMSPLEHALVSWLPRRRWFAGGGRDPHRVEIVSAAELTTDCAARGALVIVEVSYPDGDTELYQLPLGQRTVLPSDIGSAAIMAAADGVVYDATVDSGLMGSLLAMIGGAETSGSIGFCPEPGAWITGCEPIPGRPLAVEQSNTSVVFGDRAILKLFRRLAPGVNPELELHRAITGARVPRLLGAIEGTLRGAPITLGVLHEFAAGSRDGWLLATEAVRNLVSGVDDGSAFVADVELLGAAVADVHVALADRLGTSTMDAEVLADVLSDRLDRAIVAAPALARQADRIRAVYRAPGAAGEKVLTQRVHGDLHLGQVLRADDGWLLTDFEGEPAAEDRLAVHSPLRDVAGMLRSFDYAASQVGDAWSRYQLERWLSRVREAFGAGYGRESGVDLARARSVLTAYELDKAVYEVAYETRNRPSWAGIPLRAVAAILGG</sequence>
<evidence type="ECO:0000256" key="4">
    <source>
        <dbReference type="ARBA" id="ARBA00011962"/>
    </source>
</evidence>
<evidence type="ECO:0000256" key="12">
    <source>
        <dbReference type="ARBA" id="ARBA00023277"/>
    </source>
</evidence>
<keyword evidence="11" id="KW-0320">Glycogen biosynthesis</keyword>
<comment type="pathway">
    <text evidence="1">Glycan biosynthesis; glycogen biosynthesis.</text>
</comment>
<evidence type="ECO:0000256" key="13">
    <source>
        <dbReference type="ARBA" id="ARBA00031251"/>
    </source>
</evidence>
<dbReference type="RefSeq" id="WP_184860713.1">
    <property type="nucleotide sequence ID" value="NZ_JACHIR010000001.1"/>
</dbReference>
<evidence type="ECO:0000259" key="15">
    <source>
        <dbReference type="Pfam" id="PF18085"/>
    </source>
</evidence>
<evidence type="ECO:0000256" key="8">
    <source>
        <dbReference type="ARBA" id="ARBA00022741"/>
    </source>
</evidence>
<dbReference type="InterPro" id="IPR011009">
    <property type="entry name" value="Kinase-like_dom_sf"/>
</dbReference>
<evidence type="ECO:0000313" key="17">
    <source>
        <dbReference type="Proteomes" id="UP000585638"/>
    </source>
</evidence>
<dbReference type="EC" id="2.7.1.175" evidence="4"/>
<gene>
    <name evidence="16" type="ORF">BJ998_002130</name>
</gene>
<evidence type="ECO:0000256" key="7">
    <source>
        <dbReference type="ARBA" id="ARBA00022679"/>
    </source>
</evidence>
<evidence type="ECO:0000256" key="11">
    <source>
        <dbReference type="ARBA" id="ARBA00023056"/>
    </source>
</evidence>
<comment type="subunit">
    <text evidence="3">Monomer.</text>
</comment>
<evidence type="ECO:0000256" key="6">
    <source>
        <dbReference type="ARBA" id="ARBA00022600"/>
    </source>
</evidence>
<evidence type="ECO:0000256" key="3">
    <source>
        <dbReference type="ARBA" id="ARBA00011245"/>
    </source>
</evidence>
<evidence type="ECO:0000256" key="5">
    <source>
        <dbReference type="ARBA" id="ARBA00013882"/>
    </source>
</evidence>
<evidence type="ECO:0000256" key="14">
    <source>
        <dbReference type="ARBA" id="ARBA00049067"/>
    </source>
</evidence>